<gene>
    <name evidence="1" type="ORF">JQS43_08335</name>
</gene>
<proteinExistence type="predicted"/>
<dbReference type="InterPro" id="IPR017850">
    <property type="entry name" value="Alkaline_phosphatase_core_sf"/>
</dbReference>
<dbReference type="KEGG" id="nhy:JQS43_08335"/>
<name>A0A895YJV0_9ACTN</name>
<dbReference type="PANTHER" id="PTHR10151">
    <property type="entry name" value="ECTONUCLEOTIDE PYROPHOSPHATASE/PHOSPHODIESTERASE"/>
    <property type="match status" value="1"/>
</dbReference>
<dbReference type="GO" id="GO:0016787">
    <property type="term" value="F:hydrolase activity"/>
    <property type="evidence" value="ECO:0007669"/>
    <property type="project" value="UniProtKB-ARBA"/>
</dbReference>
<dbReference type="InterPro" id="IPR002591">
    <property type="entry name" value="Phosphodiest/P_Trfase"/>
</dbReference>
<keyword evidence="2" id="KW-1185">Reference proteome</keyword>
<evidence type="ECO:0000313" key="2">
    <source>
        <dbReference type="Proteomes" id="UP000662857"/>
    </source>
</evidence>
<evidence type="ECO:0000313" key="1">
    <source>
        <dbReference type="EMBL" id="QSB16285.1"/>
    </source>
</evidence>
<accession>A0A895YJV0</accession>
<dbReference type="RefSeq" id="WP_239678492.1">
    <property type="nucleotide sequence ID" value="NZ_CP070499.1"/>
</dbReference>
<sequence length="390" mass="40540">MTPVRPAYGQGSLAEVFPSILATWSVPGAVDLLGLTGQLAGARKVAVLLVDGLGRELLPVAAPVAPVFADALAGRPLAGRGSQLGSLTATFPSTTPTSLTSLGTGAAPGGHGLLGFTVNVPGTGRVLNHIDWYDDPDPLVWQPLTTQFARAAAAGVAVRVVAAGAYVGSGLTRSAWRGGAYRPADDWLSVAEGMLGGLREASSPALVYGYHPDLDAQGHRFGVDSPQWRAAAVEVDQLLTRVLDGLPADAALVVIADHGQLDVPAAQRFDVAAKPALRAGVRVLAGEPRVRYLHTEPGAVADVVAAWQAVLGEAAWVATREEAIADGWFGPVVTSAHTPRIGDVVVVCRDRYAVFATDREPPELARLVAFHGSWTAAEMLVPLLVVPARD</sequence>
<organism evidence="1 2">
    <name type="scientific">Natronosporangium hydrolyticum</name>
    <dbReference type="NCBI Taxonomy" id="2811111"/>
    <lineage>
        <taxon>Bacteria</taxon>
        <taxon>Bacillati</taxon>
        <taxon>Actinomycetota</taxon>
        <taxon>Actinomycetes</taxon>
        <taxon>Micromonosporales</taxon>
        <taxon>Micromonosporaceae</taxon>
        <taxon>Natronosporangium</taxon>
    </lineage>
</organism>
<dbReference type="EMBL" id="CP070499">
    <property type="protein sequence ID" value="QSB16285.1"/>
    <property type="molecule type" value="Genomic_DNA"/>
</dbReference>
<dbReference type="SUPFAM" id="SSF53649">
    <property type="entry name" value="Alkaline phosphatase-like"/>
    <property type="match status" value="1"/>
</dbReference>
<dbReference type="AlphaFoldDB" id="A0A895YJV0"/>
<dbReference type="PANTHER" id="PTHR10151:SF120">
    <property type="entry name" value="BIS(5'-ADENOSYL)-TRIPHOSPHATASE"/>
    <property type="match status" value="1"/>
</dbReference>
<dbReference type="Proteomes" id="UP000662857">
    <property type="component" value="Chromosome"/>
</dbReference>
<protein>
    <submittedName>
        <fullName evidence="1">Alkaline phosphatase family protein</fullName>
    </submittedName>
</protein>
<dbReference type="Gene3D" id="3.40.720.10">
    <property type="entry name" value="Alkaline Phosphatase, subunit A"/>
    <property type="match status" value="1"/>
</dbReference>
<reference evidence="1" key="1">
    <citation type="submission" date="2021-02" db="EMBL/GenBank/DDBJ databases">
        <title>Natrosporangium hydrolyticum gen. nov., sp. nov, a haloalkaliphilic actinobacterium from a soda solonchak soil.</title>
        <authorList>
            <person name="Sorokin D.Y."/>
            <person name="Khijniak T.V."/>
            <person name="Zakharycheva A.P."/>
            <person name="Boueva O.V."/>
            <person name="Ariskina E.V."/>
            <person name="Hahnke R.L."/>
            <person name="Bunk B."/>
            <person name="Sproer C."/>
            <person name="Schumann P."/>
            <person name="Evtushenko L.I."/>
            <person name="Kublanov I.V."/>
        </authorList>
    </citation>
    <scope>NUCLEOTIDE SEQUENCE</scope>
    <source>
        <strain evidence="1">DSM 106523</strain>
    </source>
</reference>
<dbReference type="Pfam" id="PF01663">
    <property type="entry name" value="Phosphodiest"/>
    <property type="match status" value="1"/>
</dbReference>